<proteinExistence type="predicted"/>
<evidence type="ECO:0000313" key="2">
    <source>
        <dbReference type="EMBL" id="KAJ4434587.1"/>
    </source>
</evidence>
<feature type="compositionally biased region" description="Basic and acidic residues" evidence="1">
    <location>
        <begin position="57"/>
        <end position="67"/>
    </location>
</feature>
<name>A0ABQ8SLR0_PERAM</name>
<evidence type="ECO:0000313" key="3">
    <source>
        <dbReference type="Proteomes" id="UP001148838"/>
    </source>
</evidence>
<sequence length="219" mass="25727">MTILFRFSSNFNENKAETTENVKAYRKNDAETDQKEKKELVGSLTEKKLSTEGCTGRNREREKSSRQKKMIDDIKICGSYAETKRKAENRENWRMLGLQEQIEGQTGRSFQTHYKEHITAKTKLHNTSTYAEHITNANHTYRDIITDTEILHIQPKSQKLNTLEQYEIYRHMKTHLNDILNTQLNFKTHTLFDSTLRTHPHRKQEAPRPTTTSSEDDPK</sequence>
<reference evidence="2 3" key="1">
    <citation type="journal article" date="2022" name="Allergy">
        <title>Genome assembly and annotation of Periplaneta americana reveal a comprehensive cockroach allergen profile.</title>
        <authorList>
            <person name="Wang L."/>
            <person name="Xiong Q."/>
            <person name="Saelim N."/>
            <person name="Wang L."/>
            <person name="Nong W."/>
            <person name="Wan A.T."/>
            <person name="Shi M."/>
            <person name="Liu X."/>
            <person name="Cao Q."/>
            <person name="Hui J.H.L."/>
            <person name="Sookrung N."/>
            <person name="Leung T.F."/>
            <person name="Tungtrongchitr A."/>
            <person name="Tsui S.K.W."/>
        </authorList>
    </citation>
    <scope>NUCLEOTIDE SEQUENCE [LARGE SCALE GENOMIC DNA]</scope>
    <source>
        <strain evidence="2">PWHHKU_190912</strain>
    </source>
</reference>
<gene>
    <name evidence="2" type="ORF">ANN_23149</name>
</gene>
<dbReference type="Proteomes" id="UP001148838">
    <property type="component" value="Unassembled WGS sequence"/>
</dbReference>
<evidence type="ECO:0000256" key="1">
    <source>
        <dbReference type="SAM" id="MobiDB-lite"/>
    </source>
</evidence>
<organism evidence="2 3">
    <name type="scientific">Periplaneta americana</name>
    <name type="common">American cockroach</name>
    <name type="synonym">Blatta americana</name>
    <dbReference type="NCBI Taxonomy" id="6978"/>
    <lineage>
        <taxon>Eukaryota</taxon>
        <taxon>Metazoa</taxon>
        <taxon>Ecdysozoa</taxon>
        <taxon>Arthropoda</taxon>
        <taxon>Hexapoda</taxon>
        <taxon>Insecta</taxon>
        <taxon>Pterygota</taxon>
        <taxon>Neoptera</taxon>
        <taxon>Polyneoptera</taxon>
        <taxon>Dictyoptera</taxon>
        <taxon>Blattodea</taxon>
        <taxon>Blattoidea</taxon>
        <taxon>Blattidae</taxon>
        <taxon>Blattinae</taxon>
        <taxon>Periplaneta</taxon>
    </lineage>
</organism>
<dbReference type="EMBL" id="JAJSOF020000025">
    <property type="protein sequence ID" value="KAJ4434587.1"/>
    <property type="molecule type" value="Genomic_DNA"/>
</dbReference>
<keyword evidence="3" id="KW-1185">Reference proteome</keyword>
<protein>
    <submittedName>
        <fullName evidence="2">Uncharacterized protein</fullName>
    </submittedName>
</protein>
<accession>A0ABQ8SLR0</accession>
<feature type="compositionally biased region" description="Basic and acidic residues" evidence="1">
    <location>
        <begin position="26"/>
        <end position="50"/>
    </location>
</feature>
<comment type="caution">
    <text evidence="2">The sequence shown here is derived from an EMBL/GenBank/DDBJ whole genome shotgun (WGS) entry which is preliminary data.</text>
</comment>
<feature type="region of interest" description="Disordered" evidence="1">
    <location>
        <begin position="18"/>
        <end position="67"/>
    </location>
</feature>
<feature type="region of interest" description="Disordered" evidence="1">
    <location>
        <begin position="195"/>
        <end position="219"/>
    </location>
</feature>